<name>A0ABS5SGR9_9BACT</name>
<evidence type="ECO:0000256" key="2">
    <source>
        <dbReference type="ARBA" id="ARBA00005992"/>
    </source>
</evidence>
<evidence type="ECO:0000256" key="3">
    <source>
        <dbReference type="ARBA" id="ARBA00022679"/>
    </source>
</evidence>
<keyword evidence="12" id="KW-1185">Reference proteome</keyword>
<dbReference type="SMART" id="SM00257">
    <property type="entry name" value="LysM"/>
    <property type="match status" value="1"/>
</dbReference>
<evidence type="ECO:0000259" key="10">
    <source>
        <dbReference type="PROSITE" id="PS52029"/>
    </source>
</evidence>
<evidence type="ECO:0000313" key="12">
    <source>
        <dbReference type="Proteomes" id="UP000756860"/>
    </source>
</evidence>
<dbReference type="InterPro" id="IPR036779">
    <property type="entry name" value="LysM_dom_sf"/>
</dbReference>
<dbReference type="PANTHER" id="PTHR30582">
    <property type="entry name" value="L,D-TRANSPEPTIDASE"/>
    <property type="match status" value="1"/>
</dbReference>
<evidence type="ECO:0000259" key="9">
    <source>
        <dbReference type="PROSITE" id="PS51782"/>
    </source>
</evidence>
<dbReference type="InterPro" id="IPR050979">
    <property type="entry name" value="LD-transpeptidase"/>
</dbReference>
<feature type="domain" description="LysM" evidence="9">
    <location>
        <begin position="200"/>
        <end position="244"/>
    </location>
</feature>
<dbReference type="Pfam" id="PF03734">
    <property type="entry name" value="YkuD"/>
    <property type="match status" value="1"/>
</dbReference>
<feature type="region of interest" description="Disordered" evidence="8">
    <location>
        <begin position="97"/>
        <end position="190"/>
    </location>
</feature>
<evidence type="ECO:0000256" key="1">
    <source>
        <dbReference type="ARBA" id="ARBA00004752"/>
    </source>
</evidence>
<comment type="caution">
    <text evidence="11">The sequence shown here is derived from an EMBL/GenBank/DDBJ whole genome shotgun (WGS) entry which is preliminary data.</text>
</comment>
<reference evidence="11 12" key="1">
    <citation type="submission" date="2021-05" db="EMBL/GenBank/DDBJ databases">
        <title>The draft genome of Geobacter luticola JCM 17780.</title>
        <authorList>
            <person name="Xu Z."/>
            <person name="Masuda Y."/>
            <person name="Itoh H."/>
            <person name="Senoo K."/>
        </authorList>
    </citation>
    <scope>NUCLEOTIDE SEQUENCE [LARGE SCALE GENOMIC DNA]</scope>
    <source>
        <strain evidence="11 12">JCM 17780</strain>
    </source>
</reference>
<dbReference type="SUPFAM" id="SSF141523">
    <property type="entry name" value="L,D-transpeptidase catalytic domain-like"/>
    <property type="match status" value="1"/>
</dbReference>
<dbReference type="Gene3D" id="2.40.440.10">
    <property type="entry name" value="L,D-transpeptidase catalytic domain-like"/>
    <property type="match status" value="1"/>
</dbReference>
<comment type="similarity">
    <text evidence="2">Belongs to the YkuD family.</text>
</comment>
<dbReference type="PROSITE" id="PS52029">
    <property type="entry name" value="LD_TPASE"/>
    <property type="match status" value="1"/>
</dbReference>
<feature type="active site" description="Proton donor/acceptor" evidence="7">
    <location>
        <position position="360"/>
    </location>
</feature>
<dbReference type="Gene3D" id="3.10.350.10">
    <property type="entry name" value="LysM domain"/>
    <property type="match status" value="1"/>
</dbReference>
<dbReference type="InterPro" id="IPR038063">
    <property type="entry name" value="Transpep_catalytic_dom"/>
</dbReference>
<keyword evidence="4 7" id="KW-0133">Cell shape</keyword>
<keyword evidence="6 7" id="KW-0961">Cell wall biogenesis/degradation</keyword>
<dbReference type="Pfam" id="PF01476">
    <property type="entry name" value="LysM"/>
    <property type="match status" value="1"/>
</dbReference>
<evidence type="ECO:0000256" key="8">
    <source>
        <dbReference type="SAM" id="MobiDB-lite"/>
    </source>
</evidence>
<dbReference type="SUPFAM" id="SSF54106">
    <property type="entry name" value="LysM domain"/>
    <property type="match status" value="1"/>
</dbReference>
<evidence type="ECO:0000256" key="6">
    <source>
        <dbReference type="ARBA" id="ARBA00023316"/>
    </source>
</evidence>
<gene>
    <name evidence="11" type="ORF">KI810_16020</name>
</gene>
<keyword evidence="5 7" id="KW-0573">Peptidoglycan synthesis</keyword>
<feature type="active site" description="Nucleophile" evidence="7">
    <location>
        <position position="376"/>
    </location>
</feature>
<dbReference type="CDD" id="cd16913">
    <property type="entry name" value="YkuD_like"/>
    <property type="match status" value="1"/>
</dbReference>
<feature type="domain" description="L,D-TPase catalytic" evidence="10">
    <location>
        <begin position="256"/>
        <end position="400"/>
    </location>
</feature>
<organism evidence="11 12">
    <name type="scientific">Geomobilimonas luticola</name>
    <dbReference type="NCBI Taxonomy" id="1114878"/>
    <lineage>
        <taxon>Bacteria</taxon>
        <taxon>Pseudomonadati</taxon>
        <taxon>Thermodesulfobacteriota</taxon>
        <taxon>Desulfuromonadia</taxon>
        <taxon>Geobacterales</taxon>
        <taxon>Geobacteraceae</taxon>
        <taxon>Geomobilimonas</taxon>
    </lineage>
</organism>
<keyword evidence="3" id="KW-0808">Transferase</keyword>
<dbReference type="EMBL" id="JAHCVK010000011">
    <property type="protein sequence ID" value="MBT0654559.1"/>
    <property type="molecule type" value="Genomic_DNA"/>
</dbReference>
<evidence type="ECO:0000256" key="4">
    <source>
        <dbReference type="ARBA" id="ARBA00022960"/>
    </source>
</evidence>
<evidence type="ECO:0000313" key="11">
    <source>
        <dbReference type="EMBL" id="MBT0654559.1"/>
    </source>
</evidence>
<dbReference type="PROSITE" id="PS51257">
    <property type="entry name" value="PROKAR_LIPOPROTEIN"/>
    <property type="match status" value="1"/>
</dbReference>
<evidence type="ECO:0000256" key="5">
    <source>
        <dbReference type="ARBA" id="ARBA00022984"/>
    </source>
</evidence>
<dbReference type="CDD" id="cd00118">
    <property type="entry name" value="LysM"/>
    <property type="match status" value="1"/>
</dbReference>
<protein>
    <submittedName>
        <fullName evidence="11">L,D-transpeptidase family protein</fullName>
    </submittedName>
</protein>
<proteinExistence type="inferred from homology"/>
<dbReference type="PROSITE" id="PS51782">
    <property type="entry name" value="LYSM"/>
    <property type="match status" value="1"/>
</dbReference>
<comment type="pathway">
    <text evidence="1 7">Cell wall biogenesis; peptidoglycan biosynthesis.</text>
</comment>
<evidence type="ECO:0000256" key="7">
    <source>
        <dbReference type="PROSITE-ProRule" id="PRU01373"/>
    </source>
</evidence>
<dbReference type="Proteomes" id="UP000756860">
    <property type="component" value="Unassembled WGS sequence"/>
</dbReference>
<sequence length="467" mass="52179">MDMLLRLTVLAPMFLALVLSGCSSTPKSRPEALAALARLWDADVPARAYDEYLSVEETYARAESFTEKNDDRMAEKYYRLALVKGKLLEEQIRREEVKPVRSPAAGVPKSLPADQLPGNLPEPDRQITDGPSFGVESGPAEPDRPIENQPLPGVEGAVVDSRPVGDVSRGPETDPGEADQSRRHTPPPVIKSDRIIGGEELYVVKKGDTLGLIGAKLGVSWRYLAKANNLDPKQHLYVGQELRVVNRRIVPKKVRNGLVINIPDRMMYYFKQGRLAKSIPVALGKPNPRDVQDDDVVWHTPTGVFRILAKEKDPIWRVPPSIQKEMEEQGKEVVSKVLPGDKNPLGKYALRTSIPGIMIHSTIRPASIYGFSSHGCIRVSPGMMEDLFDEIEVNTRGEIIYKPIKVAVTEDGRVFLEVNRDVYDKKIDFEKEVKEVLRKNRATGKVDWKKVDLVLRNKLGIAEDVTM</sequence>
<dbReference type="InterPro" id="IPR018392">
    <property type="entry name" value="LysM"/>
</dbReference>
<accession>A0ABS5SGR9</accession>
<dbReference type="InterPro" id="IPR005490">
    <property type="entry name" value="LD_TPept_cat_dom"/>
</dbReference>